<sequence>TVTLDPATAHPQILVSADGRTAGRRETPQAPLPSGAERFESLRCVLGRQGFAGGRHRWAVEVRPGPDWALGVAREFVSRKGCFGLSPERGVWAVGQWLGQLRALTWPSPTSLPHSRVPRRIEVTLDYAMGRVAFRDADSETEIFAFPPAAFAGERLRP</sequence>
<dbReference type="SMART" id="SM00589">
    <property type="entry name" value="PRY"/>
    <property type="match status" value="1"/>
</dbReference>
<organism evidence="2 3">
    <name type="scientific">Larus smithsonianus</name>
    <name type="common">American herring gull</name>
    <dbReference type="NCBI Taxonomy" id="243888"/>
    <lineage>
        <taxon>Eukaryota</taxon>
        <taxon>Metazoa</taxon>
        <taxon>Chordata</taxon>
        <taxon>Craniata</taxon>
        <taxon>Vertebrata</taxon>
        <taxon>Euteleostomi</taxon>
        <taxon>Archelosauria</taxon>
        <taxon>Archosauria</taxon>
        <taxon>Dinosauria</taxon>
        <taxon>Saurischia</taxon>
        <taxon>Theropoda</taxon>
        <taxon>Coelurosauria</taxon>
        <taxon>Aves</taxon>
        <taxon>Neognathae</taxon>
        <taxon>Neoaves</taxon>
        <taxon>Charadriiformes</taxon>
        <taxon>Laridae</taxon>
        <taxon>Larus</taxon>
    </lineage>
</organism>
<dbReference type="Gene3D" id="2.60.120.920">
    <property type="match status" value="1"/>
</dbReference>
<dbReference type="InterPro" id="IPR003877">
    <property type="entry name" value="SPRY_dom"/>
</dbReference>
<keyword evidence="3" id="KW-1185">Reference proteome</keyword>
<dbReference type="EMBL" id="WAAC01015251">
    <property type="protein sequence ID" value="NXX04739.1"/>
    <property type="molecule type" value="Genomic_DNA"/>
</dbReference>
<proteinExistence type="predicted"/>
<dbReference type="PRINTS" id="PR01407">
    <property type="entry name" value="BUTYPHLNCDUF"/>
</dbReference>
<comment type="caution">
    <text evidence="2">The sequence shown here is derived from an EMBL/GenBank/DDBJ whole genome shotgun (WGS) entry which is preliminary data.</text>
</comment>
<feature type="non-terminal residue" evidence="2">
    <location>
        <position position="1"/>
    </location>
</feature>
<dbReference type="InterPro" id="IPR013320">
    <property type="entry name" value="ConA-like_dom_sf"/>
</dbReference>
<dbReference type="AlphaFoldDB" id="A0A852GKL1"/>
<dbReference type="PANTHER" id="PTHR24103">
    <property type="entry name" value="E3 UBIQUITIN-PROTEIN LIGASE TRIM"/>
    <property type="match status" value="1"/>
</dbReference>
<evidence type="ECO:0000313" key="2">
    <source>
        <dbReference type="EMBL" id="NXX04739.1"/>
    </source>
</evidence>
<dbReference type="Pfam" id="PF13765">
    <property type="entry name" value="PRY"/>
    <property type="match status" value="1"/>
</dbReference>
<feature type="domain" description="B30.2/SPRY" evidence="1">
    <location>
        <begin position="1"/>
        <end position="158"/>
    </location>
</feature>
<dbReference type="Pfam" id="PF00622">
    <property type="entry name" value="SPRY"/>
    <property type="match status" value="1"/>
</dbReference>
<dbReference type="InterPro" id="IPR006574">
    <property type="entry name" value="PRY"/>
</dbReference>
<dbReference type="InterPro" id="IPR043136">
    <property type="entry name" value="B30.2/SPRY_sf"/>
</dbReference>
<accession>A0A852GKL1</accession>
<dbReference type="SUPFAM" id="SSF49899">
    <property type="entry name" value="Concanavalin A-like lectins/glucanases"/>
    <property type="match status" value="1"/>
</dbReference>
<evidence type="ECO:0000313" key="3">
    <source>
        <dbReference type="Proteomes" id="UP000620207"/>
    </source>
</evidence>
<evidence type="ECO:0000259" key="1">
    <source>
        <dbReference type="PROSITE" id="PS50188"/>
    </source>
</evidence>
<dbReference type="PROSITE" id="PS50188">
    <property type="entry name" value="B302_SPRY"/>
    <property type="match status" value="1"/>
</dbReference>
<dbReference type="InterPro" id="IPR050143">
    <property type="entry name" value="TRIM/RBCC"/>
</dbReference>
<reference evidence="2" key="1">
    <citation type="submission" date="2020-02" db="EMBL/GenBank/DDBJ databases">
        <title>Bird 10,000 Genomes (B10K) Project - Family phase.</title>
        <authorList>
            <person name="Zhang G."/>
        </authorList>
    </citation>
    <scope>NUCLEOTIDE SEQUENCE</scope>
    <source>
        <strain evidence="2">B10K-DU-002-28</strain>
        <tissue evidence="2">Muscle</tissue>
    </source>
</reference>
<dbReference type="InterPro" id="IPR001870">
    <property type="entry name" value="B30.2/SPRY"/>
</dbReference>
<protein>
    <submittedName>
        <fullName evidence="2">BT1A1 protein</fullName>
    </submittedName>
</protein>
<gene>
    <name evidence="2" type="primary">Btn1a1_1</name>
    <name evidence="2" type="ORF">LARSMI_R10380</name>
</gene>
<dbReference type="InterPro" id="IPR003879">
    <property type="entry name" value="Butyrophylin_SPRY"/>
</dbReference>
<feature type="non-terminal residue" evidence="2">
    <location>
        <position position="158"/>
    </location>
</feature>
<dbReference type="Proteomes" id="UP000620207">
    <property type="component" value="Unassembled WGS sequence"/>
</dbReference>
<name>A0A852GKL1_9CHAR</name>